<dbReference type="GO" id="GO:0008854">
    <property type="term" value="F:exodeoxyribonuclease V activity"/>
    <property type="evidence" value="ECO:0007669"/>
    <property type="project" value="InterPro"/>
</dbReference>
<dbReference type="Pfam" id="PF04257">
    <property type="entry name" value="Exonuc_V_gamma"/>
    <property type="match status" value="1"/>
</dbReference>
<dbReference type="Gene3D" id="1.10.10.160">
    <property type="match status" value="1"/>
</dbReference>
<proteinExistence type="predicted"/>
<dbReference type="eggNOG" id="COG1330">
    <property type="taxonomic scope" value="Bacteria"/>
</dbReference>
<keyword evidence="3" id="KW-0227">DNA damage</keyword>
<dbReference type="PATRIC" id="fig|1162668.3.peg.1972"/>
<evidence type="ECO:0000256" key="6">
    <source>
        <dbReference type="ARBA" id="ARBA00022839"/>
    </source>
</evidence>
<dbReference type="AlphaFoldDB" id="I0IPY9"/>
<evidence type="ECO:0000256" key="7">
    <source>
        <dbReference type="ARBA" id="ARBA00022840"/>
    </source>
</evidence>
<dbReference type="PIRSF" id="PIRSF000980">
    <property type="entry name" value="RecC"/>
    <property type="match status" value="1"/>
</dbReference>
<dbReference type="InterPro" id="IPR013986">
    <property type="entry name" value="DExx_box_DNA_helicase_dom_sf"/>
</dbReference>
<reference evidence="11 12" key="1">
    <citation type="journal article" date="2012" name="J. Bacteriol.">
        <title>Complete Genome Sequence of Leptospirillum ferrooxidans Strain C2-3, Isolated from a Fresh Volcanic Ash Deposit on the Island of Miyake, Japan.</title>
        <authorList>
            <person name="Fujimura R."/>
            <person name="Sato Y."/>
            <person name="Nishizawa T."/>
            <person name="Oshima K."/>
            <person name="Kim S.-W."/>
            <person name="Hattori M."/>
            <person name="Kamijo T."/>
            <person name="Ohta H."/>
        </authorList>
    </citation>
    <scope>NUCLEOTIDE SEQUENCE [LARGE SCALE GENOMIC DNA]</scope>
    <source>
        <strain evidence="11 12">C2-3</strain>
    </source>
</reference>
<keyword evidence="8" id="KW-0238">DNA-binding</keyword>
<evidence type="ECO:0000256" key="5">
    <source>
        <dbReference type="ARBA" id="ARBA00022806"/>
    </source>
</evidence>
<evidence type="ECO:0000256" key="1">
    <source>
        <dbReference type="ARBA" id="ARBA00022722"/>
    </source>
</evidence>
<name>I0IPY9_LEPFC</name>
<evidence type="ECO:0000313" key="11">
    <source>
        <dbReference type="EMBL" id="BAM07338.1"/>
    </source>
</evidence>
<dbReference type="KEGG" id="lfc:LFE_1657"/>
<dbReference type="InterPro" id="IPR027417">
    <property type="entry name" value="P-loop_NTPase"/>
</dbReference>
<keyword evidence="12" id="KW-1185">Reference proteome</keyword>
<dbReference type="HOGENOM" id="CLU_283109_0_0_0"/>
<accession>I0IPY9</accession>
<dbReference type="SUPFAM" id="SSF52980">
    <property type="entry name" value="Restriction endonuclease-like"/>
    <property type="match status" value="1"/>
</dbReference>
<dbReference type="Pfam" id="PF17946">
    <property type="entry name" value="RecC_C"/>
    <property type="match status" value="1"/>
</dbReference>
<keyword evidence="9" id="KW-0234">DNA repair</keyword>
<dbReference type="InterPro" id="IPR041500">
    <property type="entry name" value="RecC_C"/>
</dbReference>
<evidence type="ECO:0000256" key="9">
    <source>
        <dbReference type="ARBA" id="ARBA00023204"/>
    </source>
</evidence>
<dbReference type="GO" id="GO:0004386">
    <property type="term" value="F:helicase activity"/>
    <property type="evidence" value="ECO:0007669"/>
    <property type="project" value="UniProtKB-KW"/>
</dbReference>
<keyword evidence="5" id="KW-0347">Helicase</keyword>
<evidence type="ECO:0000313" key="12">
    <source>
        <dbReference type="Proteomes" id="UP000007382"/>
    </source>
</evidence>
<feature type="domain" description="RecC C-terminal" evidence="10">
    <location>
        <begin position="756"/>
        <end position="989"/>
    </location>
</feature>
<dbReference type="Gene3D" id="3.40.50.10930">
    <property type="match status" value="1"/>
</dbReference>
<dbReference type="GO" id="GO:0005524">
    <property type="term" value="F:ATP binding"/>
    <property type="evidence" value="ECO:0007669"/>
    <property type="project" value="UniProtKB-KW"/>
</dbReference>
<dbReference type="PANTHER" id="PTHR30591:SF1">
    <property type="entry name" value="RECBCD ENZYME SUBUNIT RECC"/>
    <property type="match status" value="1"/>
</dbReference>
<keyword evidence="7" id="KW-0067">ATP-binding</keyword>
<dbReference type="SUPFAM" id="SSF52540">
    <property type="entry name" value="P-loop containing nucleoside triphosphate hydrolases"/>
    <property type="match status" value="2"/>
</dbReference>
<dbReference type="GO" id="GO:0003677">
    <property type="term" value="F:DNA binding"/>
    <property type="evidence" value="ECO:0007669"/>
    <property type="project" value="UniProtKB-KW"/>
</dbReference>
<dbReference type="GO" id="GO:0006310">
    <property type="term" value="P:DNA recombination"/>
    <property type="evidence" value="ECO:0007669"/>
    <property type="project" value="TreeGrafter"/>
</dbReference>
<evidence type="ECO:0000256" key="2">
    <source>
        <dbReference type="ARBA" id="ARBA00022741"/>
    </source>
</evidence>
<dbReference type="GO" id="GO:0006281">
    <property type="term" value="P:DNA repair"/>
    <property type="evidence" value="ECO:0007669"/>
    <property type="project" value="UniProtKB-KW"/>
</dbReference>
<evidence type="ECO:0000259" key="10">
    <source>
        <dbReference type="Pfam" id="PF17946"/>
    </source>
</evidence>
<keyword evidence="1" id="KW-0540">Nuclease</keyword>
<evidence type="ECO:0000256" key="3">
    <source>
        <dbReference type="ARBA" id="ARBA00022763"/>
    </source>
</evidence>
<gene>
    <name evidence="11" type="ordered locus">LFE_1657</name>
</gene>
<sequence>MLWVVSGNDPERLGKELARKIKRLRSPFESEKILVDTSLKSFHLQTLLAKELGIFSGITITPPGNFLWSVLSECFPDAPPNNPLSKISMSFSLMELFSKREESGNAIRLPDGIPLPGDIPSQWELAITLAEIFDRILIYRPDWILIWEKDQHHQDPWSDLWRSLIQKTPLHRVSLLERFSRLVRASPESLKGKSFLKTPVHVIGHSLLPPSFLDFLKDLSILTDVVLYQWQATPIFLLPGFSDQLPGDAQGAAVNPLTRALGAQFVRMRDLCLSRSGQTEEFFSIPDRETILSKIQSEIINDRSGLDFSDAPLDHSLRIVVSRTPMGEVQALYHEIVLSFRRDSSLMSSDVLVMVSDIELFAPFIDAVFQKKIGEVGEIPYRIVGKRGGGESFKYLENCARVARGKCSASEVMALLDHPYSRERFGLDQEEVERIERWISRLPVWWGISPETREAFGSPEPALNTFFWGVERLLLSFPFAQSAPVEDMMPFDGGDLWEVAPVLEKFQVFIKLVLDLAHRLPDEESGFFWGETASWMAMNLFTDDFGIKEPEIYTALISFSRMLSPVDDENEASRMASLKIPYDGFLRMLEHQMKMAKGDSPGKMGHGVTFAPIVSSRGISSRFLALLGMNSELFTLKDRMVSFDPLMNAPRSGDHSRREDDQGMFLESVLSAKDSLFISYSGTGQEPFDEILPSVPLGHLIDWIRAMKPECENLVKRWSLVEGFSQKKESVQNTGFPSIPLPDDLSEDIPACCPMEIELDDLKGFFRNPARFFWSSWGGGALKNTLSSLASNDPFVPGLMESRFLGKTIFSYLNEHDGEIPPKSFLTPFGFLPHGSASGSVFESLSSSVFRLWKEKDFLFSQYPGSEIPLHELSLSSIPEMIGQTFRFHGSLDGQVFLKGDDVHHVMFFPYYHSKRDILSLWVDHLLLSLCFQDKIVVSTIYSLSGSGSESYCVKGGAKRALQDLFAIFCYGEIFPVPIFLKSSWEYADCWKKFRKKEAKPKSGKVSSDFSFDPRFPWGDPNGADRRKALEKAEKIWISQQKTPDISPEEMILYAKASPWTRLPGSDPEQLLPSEKMALRVFSPILGSVVDEKKKKTINAD</sequence>
<organism evidence="11 12">
    <name type="scientific">Leptospirillum ferrooxidans (strain C2-3)</name>
    <dbReference type="NCBI Taxonomy" id="1162668"/>
    <lineage>
        <taxon>Bacteria</taxon>
        <taxon>Pseudomonadati</taxon>
        <taxon>Nitrospirota</taxon>
        <taxon>Nitrospiria</taxon>
        <taxon>Nitrospirales</taxon>
        <taxon>Nitrospiraceae</taxon>
        <taxon>Leptospirillum</taxon>
    </lineage>
</organism>
<keyword evidence="6" id="KW-0269">Exonuclease</keyword>
<dbReference type="EMBL" id="AP012342">
    <property type="protein sequence ID" value="BAM07338.1"/>
    <property type="molecule type" value="Genomic_DNA"/>
</dbReference>
<dbReference type="GO" id="GO:0009338">
    <property type="term" value="C:exodeoxyribonuclease V complex"/>
    <property type="evidence" value="ECO:0007669"/>
    <property type="project" value="InterPro"/>
</dbReference>
<reference evidence="12" key="2">
    <citation type="submission" date="2012-03" db="EMBL/GenBank/DDBJ databases">
        <title>The complete genome sequence of the pioneer microbe on fresh volcanic deposit, Leptospirillum ferrooxidans strain C2-3.</title>
        <authorList>
            <person name="Fujimura R."/>
            <person name="Sato Y."/>
            <person name="Nishizawa T."/>
            <person name="Nanba K."/>
            <person name="Oshima K."/>
            <person name="Hattori M."/>
            <person name="Kamijo T."/>
            <person name="Ohta H."/>
        </authorList>
    </citation>
    <scope>NUCLEOTIDE SEQUENCE [LARGE SCALE GENOMIC DNA]</scope>
    <source>
        <strain evidence="12">C2-3</strain>
    </source>
</reference>
<dbReference type="PANTHER" id="PTHR30591">
    <property type="entry name" value="RECBCD ENZYME SUBUNIT RECC"/>
    <property type="match status" value="1"/>
</dbReference>
<keyword evidence="4" id="KW-0378">Hydrolase</keyword>
<evidence type="ECO:0000256" key="4">
    <source>
        <dbReference type="ARBA" id="ARBA00022801"/>
    </source>
</evidence>
<dbReference type="InterPro" id="IPR011335">
    <property type="entry name" value="Restrct_endonuc-II-like"/>
</dbReference>
<dbReference type="OrthoDB" id="9762834at2"/>
<keyword evidence="2" id="KW-0547">Nucleotide-binding</keyword>
<dbReference type="RefSeq" id="WP_014449823.1">
    <property type="nucleotide sequence ID" value="NC_017094.1"/>
</dbReference>
<dbReference type="InterPro" id="IPR006697">
    <property type="entry name" value="RecC"/>
</dbReference>
<protein>
    <recommendedName>
        <fullName evidence="10">RecC C-terminal domain-containing protein</fullName>
    </recommendedName>
</protein>
<dbReference type="Gene3D" id="3.40.50.300">
    <property type="entry name" value="P-loop containing nucleotide triphosphate hydrolases"/>
    <property type="match status" value="2"/>
</dbReference>
<dbReference type="STRING" id="1162668.LFE_1657"/>
<evidence type="ECO:0000256" key="8">
    <source>
        <dbReference type="ARBA" id="ARBA00023125"/>
    </source>
</evidence>
<dbReference type="Proteomes" id="UP000007382">
    <property type="component" value="Chromosome"/>
</dbReference>